<keyword evidence="5" id="KW-1185">Reference proteome</keyword>
<protein>
    <submittedName>
        <fullName evidence="3">Nitrogen fixation protein FixH</fullName>
    </submittedName>
</protein>
<dbReference type="Proteomes" id="UP000290037">
    <property type="component" value="Unassembled WGS sequence"/>
</dbReference>
<organism evidence="3 4">
    <name type="scientific">Leeuwenhoekiella palythoae</name>
    <dbReference type="NCBI Taxonomy" id="573501"/>
    <lineage>
        <taxon>Bacteria</taxon>
        <taxon>Pseudomonadati</taxon>
        <taxon>Bacteroidota</taxon>
        <taxon>Flavobacteriia</taxon>
        <taxon>Flavobacteriales</taxon>
        <taxon>Flavobacteriaceae</taxon>
        <taxon>Leeuwenhoekiella</taxon>
    </lineage>
</organism>
<dbReference type="InterPro" id="IPR008620">
    <property type="entry name" value="FixH"/>
</dbReference>
<evidence type="ECO:0000313" key="2">
    <source>
        <dbReference type="EMBL" id="RXG31438.1"/>
    </source>
</evidence>
<dbReference type="Pfam" id="PF05751">
    <property type="entry name" value="FixH"/>
    <property type="match status" value="1"/>
</dbReference>
<gene>
    <name evidence="2" type="ORF">DSM01_579</name>
    <name evidence="3" type="ORF">SAMN04487999_1287</name>
</gene>
<reference evidence="3" key="2">
    <citation type="submission" date="2016-11" db="EMBL/GenBank/DDBJ databases">
        <authorList>
            <person name="Jaros S."/>
            <person name="Januszkiewicz K."/>
            <person name="Wedrychowicz H."/>
        </authorList>
    </citation>
    <scope>NUCLEOTIDE SEQUENCE [LARGE SCALE GENOMIC DNA]</scope>
    <source>
        <strain evidence="3">DSM 19859</strain>
    </source>
</reference>
<name>A0A1M5WP87_9FLAO</name>
<keyword evidence="1" id="KW-1133">Transmembrane helix</keyword>
<keyword evidence="1" id="KW-0812">Transmembrane</keyword>
<feature type="transmembrane region" description="Helical" evidence="1">
    <location>
        <begin position="6"/>
        <end position="25"/>
    </location>
</feature>
<dbReference type="OrthoDB" id="1493774at2"/>
<evidence type="ECO:0000313" key="5">
    <source>
        <dbReference type="Proteomes" id="UP000290037"/>
    </source>
</evidence>
<reference evidence="2 5" key="3">
    <citation type="submission" date="2018-07" db="EMBL/GenBank/DDBJ databases">
        <title>Leeuwenhoekiella genomics.</title>
        <authorList>
            <person name="Tahon G."/>
            <person name="Willems A."/>
        </authorList>
    </citation>
    <scope>NUCLEOTIDE SEQUENCE [LARGE SCALE GENOMIC DNA]</scope>
    <source>
        <strain evidence="2 5">LMG 24856</strain>
    </source>
</reference>
<dbReference type="AlphaFoldDB" id="A0A1M5WP87"/>
<reference evidence="4" key="1">
    <citation type="submission" date="2016-11" db="EMBL/GenBank/DDBJ databases">
        <authorList>
            <person name="Varghese N."/>
            <person name="Submissions S."/>
        </authorList>
    </citation>
    <scope>NUCLEOTIDE SEQUENCE [LARGE SCALE GENOMIC DNA]</scope>
    <source>
        <strain evidence="4">DSM 19859</strain>
    </source>
</reference>
<dbReference type="RefSeq" id="WP_072981445.1">
    <property type="nucleotide sequence ID" value="NZ_FQXT01000002.1"/>
</dbReference>
<dbReference type="EMBL" id="QOVN01000001">
    <property type="protein sequence ID" value="RXG31438.1"/>
    <property type="molecule type" value="Genomic_DNA"/>
</dbReference>
<proteinExistence type="predicted"/>
<accession>A0A1M5WP87</accession>
<evidence type="ECO:0000256" key="1">
    <source>
        <dbReference type="SAM" id="Phobius"/>
    </source>
</evidence>
<evidence type="ECO:0000313" key="3">
    <source>
        <dbReference type="EMBL" id="SHH88813.1"/>
    </source>
</evidence>
<sequence>MKINWGTGLVMGMVLFIGFIMFFVITMTTDDKYSHDLVAEDYYKQEMQLQETIDAAINEAQLETPVTGKKTEAGYALQFPETFDPKEITGKVFLYRPSGKHLDFDIPIALSTSTLLIPDSRLLDGRWNITVNWAYQGKKYRFEKAITY</sequence>
<dbReference type="STRING" id="573501.SAMN04487999_1287"/>
<dbReference type="Proteomes" id="UP000184240">
    <property type="component" value="Unassembled WGS sequence"/>
</dbReference>
<keyword evidence="1" id="KW-0472">Membrane</keyword>
<dbReference type="EMBL" id="FQXT01000002">
    <property type="protein sequence ID" value="SHH88813.1"/>
    <property type="molecule type" value="Genomic_DNA"/>
</dbReference>
<evidence type="ECO:0000313" key="4">
    <source>
        <dbReference type="Proteomes" id="UP000184240"/>
    </source>
</evidence>